<dbReference type="SMART" id="SM00253">
    <property type="entry name" value="SOCS"/>
    <property type="match status" value="1"/>
</dbReference>
<dbReference type="SUPFAM" id="SSF158235">
    <property type="entry name" value="SOCS box-like"/>
    <property type="match status" value="1"/>
</dbReference>
<dbReference type="GO" id="GO:0009968">
    <property type="term" value="P:negative regulation of signal transduction"/>
    <property type="evidence" value="ECO:0007669"/>
    <property type="project" value="UniProtKB-KW"/>
</dbReference>
<keyword evidence="3" id="KW-0833">Ubl conjugation pathway</keyword>
<dbReference type="Proteomes" id="UP000230750">
    <property type="component" value="Unassembled WGS sequence"/>
</dbReference>
<feature type="compositionally biased region" description="Polar residues" evidence="6">
    <location>
        <begin position="137"/>
        <end position="152"/>
    </location>
</feature>
<evidence type="ECO:0000259" key="7">
    <source>
        <dbReference type="PROSITE" id="PS50001"/>
    </source>
</evidence>
<name>A0A2G8KRU2_STIJA</name>
<evidence type="ECO:0000313" key="10">
    <source>
        <dbReference type="Proteomes" id="UP000230750"/>
    </source>
</evidence>
<keyword evidence="1" id="KW-0341">Growth regulation</keyword>
<dbReference type="InterPro" id="IPR036036">
    <property type="entry name" value="SOCS_box-like_dom_sf"/>
</dbReference>
<evidence type="ECO:0000256" key="2">
    <source>
        <dbReference type="ARBA" id="ARBA00022700"/>
    </source>
</evidence>
<dbReference type="SMART" id="SM00969">
    <property type="entry name" value="SOCS_box"/>
    <property type="match status" value="1"/>
</dbReference>
<dbReference type="Pfam" id="PF00017">
    <property type="entry name" value="SH2"/>
    <property type="match status" value="1"/>
</dbReference>
<dbReference type="InterPro" id="IPR036860">
    <property type="entry name" value="SH2_dom_sf"/>
</dbReference>
<feature type="domain" description="SOCS box" evidence="8">
    <location>
        <begin position="425"/>
        <end position="474"/>
    </location>
</feature>
<dbReference type="GO" id="GO:0046935">
    <property type="term" value="F:1-phosphatidylinositol-3-kinase regulator activity"/>
    <property type="evidence" value="ECO:0007669"/>
    <property type="project" value="TreeGrafter"/>
</dbReference>
<feature type="compositionally biased region" description="Polar residues" evidence="6">
    <location>
        <begin position="32"/>
        <end position="44"/>
    </location>
</feature>
<feature type="region of interest" description="Disordered" evidence="6">
    <location>
        <begin position="1"/>
        <end position="280"/>
    </location>
</feature>
<dbReference type="AlphaFoldDB" id="A0A2G8KRU2"/>
<feature type="compositionally biased region" description="Polar residues" evidence="6">
    <location>
        <begin position="52"/>
        <end position="61"/>
    </location>
</feature>
<reference evidence="9 10" key="1">
    <citation type="journal article" date="2017" name="PLoS Biol.">
        <title>The sea cucumber genome provides insights into morphological evolution and visceral regeneration.</title>
        <authorList>
            <person name="Zhang X."/>
            <person name="Sun L."/>
            <person name="Yuan J."/>
            <person name="Sun Y."/>
            <person name="Gao Y."/>
            <person name="Zhang L."/>
            <person name="Li S."/>
            <person name="Dai H."/>
            <person name="Hamel J.F."/>
            <person name="Liu C."/>
            <person name="Yu Y."/>
            <person name="Liu S."/>
            <person name="Lin W."/>
            <person name="Guo K."/>
            <person name="Jin S."/>
            <person name="Xu P."/>
            <person name="Storey K.B."/>
            <person name="Huan P."/>
            <person name="Zhang T."/>
            <person name="Zhou Y."/>
            <person name="Zhang J."/>
            <person name="Lin C."/>
            <person name="Li X."/>
            <person name="Xing L."/>
            <person name="Huo D."/>
            <person name="Sun M."/>
            <person name="Wang L."/>
            <person name="Mercier A."/>
            <person name="Li F."/>
            <person name="Yang H."/>
            <person name="Xiang J."/>
        </authorList>
    </citation>
    <scope>NUCLEOTIDE SEQUENCE [LARGE SCALE GENOMIC DNA]</scope>
    <source>
        <strain evidence="9">Shaxun</strain>
        <tissue evidence="9">Muscle</tissue>
    </source>
</reference>
<evidence type="ECO:0000256" key="3">
    <source>
        <dbReference type="ARBA" id="ARBA00022786"/>
    </source>
</evidence>
<dbReference type="PANTHER" id="PTHR10155">
    <property type="entry name" value="PHOSPHATIDYLINOSITOL 3-KINASE REGULATORY SUBUNIT"/>
    <property type="match status" value="1"/>
</dbReference>
<evidence type="ECO:0000259" key="8">
    <source>
        <dbReference type="PROSITE" id="PS50225"/>
    </source>
</evidence>
<dbReference type="PROSITE" id="PS50225">
    <property type="entry name" value="SOCS"/>
    <property type="match status" value="1"/>
</dbReference>
<keyword evidence="10" id="KW-1185">Reference proteome</keyword>
<keyword evidence="2" id="KW-0734">Signal transduction inhibitor</keyword>
<dbReference type="Gene3D" id="3.30.505.10">
    <property type="entry name" value="SH2 domain"/>
    <property type="match status" value="1"/>
</dbReference>
<keyword evidence="4 5" id="KW-0727">SH2 domain</keyword>
<evidence type="ECO:0000256" key="5">
    <source>
        <dbReference type="PROSITE-ProRule" id="PRU00191"/>
    </source>
</evidence>
<dbReference type="SMART" id="SM00252">
    <property type="entry name" value="SH2"/>
    <property type="match status" value="1"/>
</dbReference>
<dbReference type="GO" id="GO:0035556">
    <property type="term" value="P:intracellular signal transduction"/>
    <property type="evidence" value="ECO:0007669"/>
    <property type="project" value="InterPro"/>
</dbReference>
<organism evidence="9 10">
    <name type="scientific">Stichopus japonicus</name>
    <name type="common">Sea cucumber</name>
    <dbReference type="NCBI Taxonomy" id="307972"/>
    <lineage>
        <taxon>Eukaryota</taxon>
        <taxon>Metazoa</taxon>
        <taxon>Echinodermata</taxon>
        <taxon>Eleutherozoa</taxon>
        <taxon>Echinozoa</taxon>
        <taxon>Holothuroidea</taxon>
        <taxon>Aspidochirotacea</taxon>
        <taxon>Aspidochirotida</taxon>
        <taxon>Stichopodidae</taxon>
        <taxon>Apostichopus</taxon>
    </lineage>
</organism>
<evidence type="ECO:0000256" key="4">
    <source>
        <dbReference type="ARBA" id="ARBA00022999"/>
    </source>
</evidence>
<sequence>MSLKGRFSKAPSLLKWKTRSIDGKGRTWNGHEISSSMPNIAKSSSGDDRNSYPDSSLNGNIKSELETGNGGKTKAYNLRNRFRSLTQKTKSRGKDSIQPKSSQSGNRPSSTENEYEYPGSKSQTKKDGDDEGYEHSVPQNEGPPSNLDNHQFSAAPIGYLNAPKRGVNSDKDTTSGDNEPDYVTEQGISTESNSCYESALELQSTSSGGFSSYPSHKAFDSCDGRGQLPVSNEKRPEDRPPARPPKPFELRGEPINKSNNENEHIPPQPPARQPTSSEGRTFPSIRAVKLLHGNRESGAYESIDEKPSHVVEYGLPGELRKLPQQPWYWGPLTQEQAEAKLRGLPDGYFLVRDSSDERYLLSLSFNSNGRPVHTRFEYIGGLFSINDSQGYMSVVDLIEDAVRESQNGVYSFMQNINGTQTFPARLTCPVSRFTEMKSLQHLCRFVIRETFPRHYVADLPVPEKIRKYILENQY</sequence>
<dbReference type="SUPFAM" id="SSF55550">
    <property type="entry name" value="SH2 domain"/>
    <property type="match status" value="1"/>
</dbReference>
<dbReference type="STRING" id="307972.A0A2G8KRU2"/>
<dbReference type="PROSITE" id="PS50001">
    <property type="entry name" value="SH2"/>
    <property type="match status" value="1"/>
</dbReference>
<feature type="compositionally biased region" description="Polar residues" evidence="6">
    <location>
        <begin position="186"/>
        <end position="196"/>
    </location>
</feature>
<evidence type="ECO:0008006" key="11">
    <source>
        <dbReference type="Google" id="ProtNLM"/>
    </source>
</evidence>
<feature type="compositionally biased region" description="Basic and acidic residues" evidence="6">
    <location>
        <begin position="232"/>
        <end position="264"/>
    </location>
</feature>
<evidence type="ECO:0000256" key="1">
    <source>
        <dbReference type="ARBA" id="ARBA00022604"/>
    </source>
</evidence>
<dbReference type="OrthoDB" id="5979828at2759"/>
<feature type="compositionally biased region" description="Low complexity" evidence="6">
    <location>
        <begin position="204"/>
        <end position="215"/>
    </location>
</feature>
<dbReference type="GO" id="GO:0046854">
    <property type="term" value="P:phosphatidylinositol phosphate biosynthetic process"/>
    <property type="evidence" value="ECO:0007669"/>
    <property type="project" value="TreeGrafter"/>
</dbReference>
<dbReference type="InterPro" id="IPR000980">
    <property type="entry name" value="SH2"/>
</dbReference>
<protein>
    <recommendedName>
        <fullName evidence="11">Suppressor of cytokine signaling 6</fullName>
    </recommendedName>
</protein>
<comment type="caution">
    <text evidence="9">The sequence shown here is derived from an EMBL/GenBank/DDBJ whole genome shotgun (WGS) entry which is preliminary data.</text>
</comment>
<gene>
    <name evidence="9" type="ORF">BSL78_12364</name>
</gene>
<dbReference type="PANTHER" id="PTHR10155:SF32">
    <property type="entry name" value="LP02169P"/>
    <property type="match status" value="1"/>
</dbReference>
<dbReference type="InterPro" id="IPR001496">
    <property type="entry name" value="SOCS_box"/>
</dbReference>
<feature type="domain" description="SH2" evidence="7">
    <location>
        <begin position="327"/>
        <end position="430"/>
    </location>
</feature>
<dbReference type="Pfam" id="PF07525">
    <property type="entry name" value="SOCS_box"/>
    <property type="match status" value="1"/>
</dbReference>
<feature type="compositionally biased region" description="Polar residues" evidence="6">
    <location>
        <begin position="98"/>
        <end position="112"/>
    </location>
</feature>
<dbReference type="EMBL" id="MRZV01000406">
    <property type="protein sequence ID" value="PIK50726.1"/>
    <property type="molecule type" value="Genomic_DNA"/>
</dbReference>
<proteinExistence type="predicted"/>
<accession>A0A2G8KRU2</accession>
<dbReference type="GO" id="GO:0005942">
    <property type="term" value="C:phosphatidylinositol 3-kinase complex"/>
    <property type="evidence" value="ECO:0007669"/>
    <property type="project" value="TreeGrafter"/>
</dbReference>
<evidence type="ECO:0000256" key="6">
    <source>
        <dbReference type="SAM" id="MobiDB-lite"/>
    </source>
</evidence>
<evidence type="ECO:0000313" key="9">
    <source>
        <dbReference type="EMBL" id="PIK50726.1"/>
    </source>
</evidence>